<evidence type="ECO:0008006" key="4">
    <source>
        <dbReference type="Google" id="ProtNLM"/>
    </source>
</evidence>
<feature type="transmembrane region" description="Helical" evidence="1">
    <location>
        <begin position="44"/>
        <end position="63"/>
    </location>
</feature>
<feature type="transmembrane region" description="Helical" evidence="1">
    <location>
        <begin position="99"/>
        <end position="117"/>
    </location>
</feature>
<sequence>MGRSAMSTRPPAAPPSALVSLRAWLGGALSSLRAWLGGAPLSSRAHLVLGLVLPMMLVATNAYRVASFTIDDAYISFRYARNFAEGHGLVYNLGERVEGYTNFLWTVLLGVFAALGARPEMTAKVLGVVCACAALVPLYRIAKRLAPLGWAPCLATWLFASSFLQTGYAVFGLESPLFVLLVLLGTDRFLVEEHDDAEVFPWSGPLFALAALTRPEAPLFLLLLYVWHPDRPFSRRSLLRLATFALPVIAHLAFRRAYYGGFFPNTLTAKTGNLEQQWNGGVDYLRRYVVHAGPALWLGIAAVAIAFVRKRREGLAIASIALTFGLYVVLVGGDWMPYYRFLAPAEPFAFLLVDAAARTIAERRERAAAVAIALFMVLVAFTRVGSLRQAQRDILDKDKAFWDDAAGRTAAWLSGHDKPGPVAIADIGYVGYATNFPIVDMLGLLAPEIARLPGGYTNKTGAGYAAAIFARAPRYAVIISSSVDCKNPTVPSSRVLHGHPKFRAEFAVAETIRLRGGGAWCIYEKKSGAETRPAPR</sequence>
<name>A0A6N7PPG8_9BACT</name>
<feature type="transmembrane region" description="Helical" evidence="1">
    <location>
        <begin position="315"/>
        <end position="332"/>
    </location>
</feature>
<dbReference type="OrthoDB" id="344788at2"/>
<dbReference type="AlphaFoldDB" id="A0A6N7PPG8"/>
<keyword evidence="1" id="KW-0812">Transmembrane</keyword>
<comment type="caution">
    <text evidence="2">The sequence shown here is derived from an EMBL/GenBank/DDBJ whole genome shotgun (WGS) entry which is preliminary data.</text>
</comment>
<feature type="transmembrane region" description="Helical" evidence="1">
    <location>
        <begin position="123"/>
        <end position="142"/>
    </location>
</feature>
<evidence type="ECO:0000256" key="1">
    <source>
        <dbReference type="SAM" id="Phobius"/>
    </source>
</evidence>
<feature type="transmembrane region" description="Helical" evidence="1">
    <location>
        <begin position="367"/>
        <end position="385"/>
    </location>
</feature>
<feature type="transmembrane region" description="Helical" evidence="1">
    <location>
        <begin position="288"/>
        <end position="308"/>
    </location>
</feature>
<gene>
    <name evidence="2" type="ORF">GF068_16595</name>
</gene>
<evidence type="ECO:0000313" key="2">
    <source>
        <dbReference type="EMBL" id="MRG93517.1"/>
    </source>
</evidence>
<keyword evidence="3" id="KW-1185">Reference proteome</keyword>
<proteinExistence type="predicted"/>
<keyword evidence="1" id="KW-0472">Membrane</keyword>
<dbReference type="Proteomes" id="UP000440224">
    <property type="component" value="Unassembled WGS sequence"/>
</dbReference>
<keyword evidence="1" id="KW-1133">Transmembrane helix</keyword>
<protein>
    <recommendedName>
        <fullName evidence="4">Glycosyltransferase RgtA/B/C/D-like domain-containing protein</fullName>
    </recommendedName>
</protein>
<dbReference type="EMBL" id="WJIE01000004">
    <property type="protein sequence ID" value="MRG93517.1"/>
    <property type="molecule type" value="Genomic_DNA"/>
</dbReference>
<feature type="transmembrane region" description="Helical" evidence="1">
    <location>
        <begin position="154"/>
        <end position="184"/>
    </location>
</feature>
<accession>A0A6N7PPG8</accession>
<feature type="transmembrane region" description="Helical" evidence="1">
    <location>
        <begin position="238"/>
        <end position="258"/>
    </location>
</feature>
<reference evidence="2 3" key="1">
    <citation type="submission" date="2019-10" db="EMBL/GenBank/DDBJ databases">
        <title>A soil myxobacterium in the family Polyangiaceae.</title>
        <authorList>
            <person name="Li Y."/>
            <person name="Wang J."/>
        </authorList>
    </citation>
    <scope>NUCLEOTIDE SEQUENCE [LARGE SCALE GENOMIC DNA]</scope>
    <source>
        <strain evidence="2 3">DSM 14734</strain>
    </source>
</reference>
<organism evidence="2 3">
    <name type="scientific">Polyangium spumosum</name>
    <dbReference type="NCBI Taxonomy" id="889282"/>
    <lineage>
        <taxon>Bacteria</taxon>
        <taxon>Pseudomonadati</taxon>
        <taxon>Myxococcota</taxon>
        <taxon>Polyangia</taxon>
        <taxon>Polyangiales</taxon>
        <taxon>Polyangiaceae</taxon>
        <taxon>Polyangium</taxon>
    </lineage>
</organism>
<evidence type="ECO:0000313" key="3">
    <source>
        <dbReference type="Proteomes" id="UP000440224"/>
    </source>
</evidence>